<organism evidence="2 3">
    <name type="scientific">Allosaccharopolyspora coralli</name>
    <dbReference type="NCBI Taxonomy" id="2665642"/>
    <lineage>
        <taxon>Bacteria</taxon>
        <taxon>Bacillati</taxon>
        <taxon>Actinomycetota</taxon>
        <taxon>Actinomycetes</taxon>
        <taxon>Pseudonocardiales</taxon>
        <taxon>Pseudonocardiaceae</taxon>
        <taxon>Allosaccharopolyspora</taxon>
    </lineage>
</organism>
<feature type="transmembrane region" description="Helical" evidence="1">
    <location>
        <begin position="72"/>
        <end position="89"/>
    </location>
</feature>
<evidence type="ECO:0000313" key="2">
    <source>
        <dbReference type="EMBL" id="QGK70813.1"/>
    </source>
</evidence>
<keyword evidence="1" id="KW-0472">Membrane</keyword>
<sequence length="132" mass="13683">MDVRERSLLNHYRIRLRQAPFALVALASVVILFTPASGVPSAPPGTDVIVHLTLFAALAGTGALARLPPRPLTLGLALYAGASEVLQMLLPLGRSGDPVDVLADLAGVALGLTAAVWAPRVRAATSRSVLSD</sequence>
<evidence type="ECO:0000313" key="3">
    <source>
        <dbReference type="Proteomes" id="UP000371041"/>
    </source>
</evidence>
<evidence type="ECO:0000256" key="1">
    <source>
        <dbReference type="SAM" id="Phobius"/>
    </source>
</evidence>
<keyword evidence="3" id="KW-1185">Reference proteome</keyword>
<dbReference type="EMBL" id="CP045929">
    <property type="protein sequence ID" value="QGK70813.1"/>
    <property type="molecule type" value="Genomic_DNA"/>
</dbReference>
<gene>
    <name evidence="2" type="ORF">GIY23_15975</name>
</gene>
<accession>A0A5Q3Q8W2</accession>
<keyword evidence="1" id="KW-0812">Transmembrane</keyword>
<proteinExistence type="predicted"/>
<dbReference type="PANTHER" id="PTHR28008:SF1">
    <property type="entry name" value="DOMAIN PROTEIN, PUTATIVE (AFU_ORTHOLOGUE AFUA_3G10980)-RELATED"/>
    <property type="match status" value="1"/>
</dbReference>
<feature type="transmembrane region" description="Helical" evidence="1">
    <location>
        <begin position="101"/>
        <end position="118"/>
    </location>
</feature>
<dbReference type="PANTHER" id="PTHR28008">
    <property type="entry name" value="DOMAIN PROTEIN, PUTATIVE (AFU_ORTHOLOGUE AFUA_3G10980)-RELATED"/>
    <property type="match status" value="1"/>
</dbReference>
<feature type="transmembrane region" description="Helical" evidence="1">
    <location>
        <begin position="48"/>
        <end position="65"/>
    </location>
</feature>
<dbReference type="KEGG" id="sace:GIY23_15975"/>
<dbReference type="Proteomes" id="UP000371041">
    <property type="component" value="Chromosome"/>
</dbReference>
<protein>
    <submittedName>
        <fullName evidence="2">VanZ family protein</fullName>
    </submittedName>
</protein>
<name>A0A5Q3Q8W2_9PSEU</name>
<keyword evidence="1" id="KW-1133">Transmembrane helix</keyword>
<dbReference type="AlphaFoldDB" id="A0A5Q3Q8W2"/>
<reference evidence="3" key="1">
    <citation type="submission" date="2019-11" db="EMBL/GenBank/DDBJ databases">
        <title>The complete genome sequence of Saccharopolyspora sp. E2A.</title>
        <authorList>
            <person name="Zhang G."/>
        </authorList>
    </citation>
    <scope>NUCLEOTIDE SEQUENCE [LARGE SCALE GENOMIC DNA]</scope>
    <source>
        <strain evidence="3">E2A</strain>
    </source>
</reference>